<sequence>MWIKMKKIVIIVFCAFSISCASTLVTKTGTTKKTNSQSQTSDTVSQKPNPEILVGKQDRKALQQEPFGTWFTKNYKEYTIDETTVKELAPYVKDISIKAFMGTWCSDSKRETPAFYKILDNAWFNYTNLELITVTREKDTPEGFEKGLHIDRVPTFIFYKNGKELGRYVEFAKETLEKDILAIVSGAPYKHSYED</sequence>
<accession>A0A918JVR3</accession>
<evidence type="ECO:0000256" key="1">
    <source>
        <dbReference type="SAM" id="SignalP"/>
    </source>
</evidence>
<dbReference type="SUPFAM" id="SSF52833">
    <property type="entry name" value="Thioredoxin-like"/>
    <property type="match status" value="1"/>
</dbReference>
<keyword evidence="3" id="KW-1185">Reference proteome</keyword>
<dbReference type="Proteomes" id="UP000601108">
    <property type="component" value="Unassembled WGS sequence"/>
</dbReference>
<dbReference type="EMBL" id="BMWS01000015">
    <property type="protein sequence ID" value="GGX21700.1"/>
    <property type="molecule type" value="Genomic_DNA"/>
</dbReference>
<dbReference type="Gene3D" id="3.40.30.10">
    <property type="entry name" value="Glutaredoxin"/>
    <property type="match status" value="1"/>
</dbReference>
<reference evidence="2 3" key="1">
    <citation type="journal article" date="2014" name="Int. J. Syst. Evol. Microbiol.">
        <title>Complete genome sequence of Corynebacterium casei LMG S-19264T (=DSM 44701T), isolated from a smear-ripened cheese.</title>
        <authorList>
            <consortium name="US DOE Joint Genome Institute (JGI-PGF)"/>
            <person name="Walter F."/>
            <person name="Albersmeier A."/>
            <person name="Kalinowski J."/>
            <person name="Ruckert C."/>
        </authorList>
    </citation>
    <scope>NUCLEOTIDE SEQUENCE [LARGE SCALE GENOMIC DNA]</scope>
    <source>
        <strain evidence="2 3">KCTC 12285</strain>
    </source>
</reference>
<dbReference type="Pfam" id="PF14595">
    <property type="entry name" value="Thioredoxin_9"/>
    <property type="match status" value="1"/>
</dbReference>
<proteinExistence type="predicted"/>
<dbReference type="InterPro" id="IPR036249">
    <property type="entry name" value="Thioredoxin-like_sf"/>
</dbReference>
<dbReference type="AlphaFoldDB" id="A0A918JVR3"/>
<feature type="chain" id="PRO_5037263836" description="Thiol-disulfide isomerase or thioredoxin" evidence="1">
    <location>
        <begin position="22"/>
        <end position="195"/>
    </location>
</feature>
<gene>
    <name evidence="2" type="ORF">GCM10007384_23720</name>
</gene>
<dbReference type="PROSITE" id="PS51257">
    <property type="entry name" value="PROKAR_LIPOPROTEIN"/>
    <property type="match status" value="1"/>
</dbReference>
<feature type="signal peptide" evidence="1">
    <location>
        <begin position="1"/>
        <end position="21"/>
    </location>
</feature>
<comment type="caution">
    <text evidence="2">The sequence shown here is derived from an EMBL/GenBank/DDBJ whole genome shotgun (WGS) entry which is preliminary data.</text>
</comment>
<dbReference type="CDD" id="cd02947">
    <property type="entry name" value="TRX_family"/>
    <property type="match status" value="1"/>
</dbReference>
<evidence type="ECO:0008006" key="4">
    <source>
        <dbReference type="Google" id="ProtNLM"/>
    </source>
</evidence>
<evidence type="ECO:0000313" key="2">
    <source>
        <dbReference type="EMBL" id="GGX21700.1"/>
    </source>
</evidence>
<protein>
    <recommendedName>
        <fullName evidence="4">Thiol-disulfide isomerase or thioredoxin</fullName>
    </recommendedName>
</protein>
<name>A0A918JVR3_9FLAO</name>
<keyword evidence="1" id="KW-0732">Signal</keyword>
<evidence type="ECO:0000313" key="3">
    <source>
        <dbReference type="Proteomes" id="UP000601108"/>
    </source>
</evidence>
<organism evidence="2 3">
    <name type="scientific">Aquimarina muelleri</name>
    <dbReference type="NCBI Taxonomy" id="279356"/>
    <lineage>
        <taxon>Bacteria</taxon>
        <taxon>Pseudomonadati</taxon>
        <taxon>Bacteroidota</taxon>
        <taxon>Flavobacteriia</taxon>
        <taxon>Flavobacteriales</taxon>
        <taxon>Flavobacteriaceae</taxon>
        <taxon>Aquimarina</taxon>
    </lineage>
</organism>